<reference evidence="2 3" key="1">
    <citation type="journal article" date="2024" name="J Genomics">
        <title>Draft genome sequencing and assembly of Favolaschia claudopus CIRM-BRFM 2984 isolated from oak limbs.</title>
        <authorList>
            <person name="Navarro D."/>
            <person name="Drula E."/>
            <person name="Chaduli D."/>
            <person name="Cazenave R."/>
            <person name="Ahrendt S."/>
            <person name="Wang J."/>
            <person name="Lipzen A."/>
            <person name="Daum C."/>
            <person name="Barry K."/>
            <person name="Grigoriev I.V."/>
            <person name="Favel A."/>
            <person name="Rosso M.N."/>
            <person name="Martin F."/>
        </authorList>
    </citation>
    <scope>NUCLEOTIDE SEQUENCE [LARGE SCALE GENOMIC DNA]</scope>
    <source>
        <strain evidence="2 3">CIRM-BRFM 2984</strain>
    </source>
</reference>
<evidence type="ECO:0000256" key="1">
    <source>
        <dbReference type="SAM" id="MobiDB-lite"/>
    </source>
</evidence>
<gene>
    <name evidence="2" type="ORF">R3P38DRAFT_3178511</name>
</gene>
<feature type="compositionally biased region" description="Basic and acidic residues" evidence="1">
    <location>
        <begin position="76"/>
        <end position="93"/>
    </location>
</feature>
<feature type="compositionally biased region" description="Basic and acidic residues" evidence="1">
    <location>
        <begin position="100"/>
        <end position="117"/>
    </location>
</feature>
<dbReference type="EMBL" id="JAWWNJ010000012">
    <property type="protein sequence ID" value="KAK7043559.1"/>
    <property type="molecule type" value="Genomic_DNA"/>
</dbReference>
<evidence type="ECO:0000313" key="2">
    <source>
        <dbReference type="EMBL" id="KAK7043559.1"/>
    </source>
</evidence>
<dbReference type="AlphaFoldDB" id="A0AAW0D0E7"/>
<name>A0AAW0D0E7_9AGAR</name>
<feature type="compositionally biased region" description="Acidic residues" evidence="1">
    <location>
        <begin position="329"/>
        <end position="341"/>
    </location>
</feature>
<comment type="caution">
    <text evidence="2">The sequence shown here is derived from an EMBL/GenBank/DDBJ whole genome shotgun (WGS) entry which is preliminary data.</text>
</comment>
<feature type="region of interest" description="Disordered" evidence="1">
    <location>
        <begin position="74"/>
        <end position="120"/>
    </location>
</feature>
<dbReference type="Proteomes" id="UP001362999">
    <property type="component" value="Unassembled WGS sequence"/>
</dbReference>
<protein>
    <recommendedName>
        <fullName evidence="4">Zn(2)-C6 fungal-type domain-containing protein</fullName>
    </recommendedName>
</protein>
<feature type="region of interest" description="Disordered" evidence="1">
    <location>
        <begin position="259"/>
        <end position="351"/>
    </location>
</feature>
<evidence type="ECO:0000313" key="3">
    <source>
        <dbReference type="Proteomes" id="UP001362999"/>
    </source>
</evidence>
<accession>A0AAW0D0E7</accession>
<feature type="region of interest" description="Disordered" evidence="1">
    <location>
        <begin position="160"/>
        <end position="185"/>
    </location>
</feature>
<proteinExistence type="predicted"/>
<organism evidence="2 3">
    <name type="scientific">Favolaschia claudopus</name>
    <dbReference type="NCBI Taxonomy" id="2862362"/>
    <lineage>
        <taxon>Eukaryota</taxon>
        <taxon>Fungi</taxon>
        <taxon>Dikarya</taxon>
        <taxon>Basidiomycota</taxon>
        <taxon>Agaricomycotina</taxon>
        <taxon>Agaricomycetes</taxon>
        <taxon>Agaricomycetidae</taxon>
        <taxon>Agaricales</taxon>
        <taxon>Marasmiineae</taxon>
        <taxon>Mycenaceae</taxon>
        <taxon>Favolaschia</taxon>
    </lineage>
</organism>
<feature type="compositionally biased region" description="Basic and acidic residues" evidence="1">
    <location>
        <begin position="299"/>
        <end position="308"/>
    </location>
</feature>
<sequence length="351" mass="39159">MPFRRDDETHDDYTRRLAEVSEAVLLEMVRKGEATSQEMRDWWAVQDVLKKAKAERDAEMEKARRVKMQTALAAVEKQRQEEERVKAEKEKERERKKKAAEKAAEKKKDKKRDRESSEEVEVEEVTRCEHCVQDNAKCERRVGGRASACARCAGKKLGCSFGPNNENKRQRTSEHGAPPASEPARGGLAMTELARVLETFSSHFVEHTVHRSQLTEDTNGHLADIAASLRGVATGVRRMEQRLAAIEVRMGEVSDRVRMTTVREESPGLEYVADTRGPVAPSEDDEEDEEEEDSESDAEEKKKKKTEESSSGSGSDSEEEEGPVHGPMEEPDALGEDEETEAGGSGTATGN</sequence>
<keyword evidence="3" id="KW-1185">Reference proteome</keyword>
<evidence type="ECO:0008006" key="4">
    <source>
        <dbReference type="Google" id="ProtNLM"/>
    </source>
</evidence>
<feature type="compositionally biased region" description="Acidic residues" evidence="1">
    <location>
        <begin position="282"/>
        <end position="298"/>
    </location>
</feature>